<keyword evidence="8" id="KW-1185">Reference proteome</keyword>
<name>A0ABS2KLQ7_9GAMM</name>
<evidence type="ECO:0000313" key="8">
    <source>
        <dbReference type="Proteomes" id="UP001430193"/>
    </source>
</evidence>
<sequence length="463" mass="50774">MTFVSRLASGVVTVLACSTVIAQTAPTTLPASGVIGIQEAMLSPDYWVAKLSSPNQVILSKAQIDAQNAQLFKTDTSTYDLAKIGPALTRAQIQGWIEHVSKLDDKPLYDEHDQPIPRSTIDAVVAGIALDQVPAVSQARYGLVVHRVSLRNFPTSLRAFPGKGLQDFERFQESTLFPGDPVAIVHTSLDGQWFFVVSPRYAAWVERSAIAVGSRDEVLAYAAQTPSRVITGDKVRTVYTPEAPAVSELQLDMGLRIPLDNLPPDQPVNGQGPYEAWTLKLPVRADDGSLRFQPALLQRTLDSSQDYLPLTQANIVRQAFKFLGERYGWGHLYNGRDCSGFVSDVYRSMGVQMPRNTGDQSISPALHHRVFTAADNHATRMQAIAQAQTGDLIYIPGHVMMFLGRVDGQPYVIQDVGGLVFHDASGKLRWTKTNEVSVTPLLPLLVSDKLSYVDAITSIVHIR</sequence>
<dbReference type="EMBL" id="JADIKF010000040">
    <property type="protein sequence ID" value="MBM7131833.1"/>
    <property type="molecule type" value="Genomic_DNA"/>
</dbReference>
<keyword evidence="2" id="KW-0645">Protease</keyword>
<dbReference type="InterPro" id="IPR000064">
    <property type="entry name" value="NLP_P60_dom"/>
</dbReference>
<keyword evidence="4" id="KW-0788">Thiol protease</keyword>
<dbReference type="InterPro" id="IPR027017">
    <property type="entry name" value="P60_peptidase_YkfC"/>
</dbReference>
<dbReference type="PROSITE" id="PS51935">
    <property type="entry name" value="NLPC_P60"/>
    <property type="match status" value="1"/>
</dbReference>
<feature type="domain" description="NlpC/P60" evidence="6">
    <location>
        <begin position="309"/>
        <end position="457"/>
    </location>
</feature>
<protein>
    <submittedName>
        <fullName evidence="7">SH3 domain-containing protein</fullName>
    </submittedName>
</protein>
<evidence type="ECO:0000256" key="2">
    <source>
        <dbReference type="ARBA" id="ARBA00022670"/>
    </source>
</evidence>
<evidence type="ECO:0000256" key="5">
    <source>
        <dbReference type="SAM" id="SignalP"/>
    </source>
</evidence>
<accession>A0ABS2KLQ7</accession>
<dbReference type="Proteomes" id="UP001430193">
    <property type="component" value="Unassembled WGS sequence"/>
</dbReference>
<gene>
    <name evidence="7" type="ORF">ISS99_20095</name>
</gene>
<dbReference type="InterPro" id="IPR039439">
    <property type="entry name" value="SH3b1_dom"/>
</dbReference>
<dbReference type="Pfam" id="PF00877">
    <property type="entry name" value="NLPC_P60"/>
    <property type="match status" value="1"/>
</dbReference>
<dbReference type="RefSeq" id="WP_204633381.1">
    <property type="nucleotide sequence ID" value="NZ_BSOC01000001.1"/>
</dbReference>
<evidence type="ECO:0000256" key="3">
    <source>
        <dbReference type="ARBA" id="ARBA00022801"/>
    </source>
</evidence>
<evidence type="ECO:0000259" key="6">
    <source>
        <dbReference type="PROSITE" id="PS51935"/>
    </source>
</evidence>
<evidence type="ECO:0000313" key="7">
    <source>
        <dbReference type="EMBL" id="MBM7131833.1"/>
    </source>
</evidence>
<dbReference type="PIRSF" id="PIRSF019015">
    <property type="entry name" value="P60_peptidase_YkfC"/>
    <property type="match status" value="1"/>
</dbReference>
<evidence type="ECO:0000256" key="4">
    <source>
        <dbReference type="ARBA" id="ARBA00022807"/>
    </source>
</evidence>
<dbReference type="SUPFAM" id="SSF54001">
    <property type="entry name" value="Cysteine proteinases"/>
    <property type="match status" value="1"/>
</dbReference>
<reference evidence="7" key="1">
    <citation type="submission" date="2020-10" db="EMBL/GenBank/DDBJ databases">
        <title>Phylogeny of dyella-like bacteria.</title>
        <authorList>
            <person name="Fu J."/>
        </authorList>
    </citation>
    <scope>NUCLEOTIDE SEQUENCE</scope>
    <source>
        <strain evidence="7">DHON07</strain>
    </source>
</reference>
<organism evidence="7 8">
    <name type="scientific">Dyella mobilis</name>
    <dbReference type="NCBI Taxonomy" id="1849582"/>
    <lineage>
        <taxon>Bacteria</taxon>
        <taxon>Pseudomonadati</taxon>
        <taxon>Pseudomonadota</taxon>
        <taxon>Gammaproteobacteria</taxon>
        <taxon>Lysobacterales</taxon>
        <taxon>Rhodanobacteraceae</taxon>
        <taxon>Dyella</taxon>
    </lineage>
</organism>
<evidence type="ECO:0000256" key="1">
    <source>
        <dbReference type="ARBA" id="ARBA00007074"/>
    </source>
</evidence>
<comment type="caution">
    <text evidence="7">The sequence shown here is derived from an EMBL/GenBank/DDBJ whole genome shotgun (WGS) entry which is preliminary data.</text>
</comment>
<dbReference type="InterPro" id="IPR038765">
    <property type="entry name" value="Papain-like_cys_pep_sf"/>
</dbReference>
<keyword evidence="5" id="KW-0732">Signal</keyword>
<feature type="signal peptide" evidence="5">
    <location>
        <begin position="1"/>
        <end position="22"/>
    </location>
</feature>
<dbReference type="PROSITE" id="PS51257">
    <property type="entry name" value="PROKAR_LIPOPROTEIN"/>
    <property type="match status" value="1"/>
</dbReference>
<dbReference type="Gene3D" id="3.90.1720.10">
    <property type="entry name" value="endopeptidase domain like (from Nostoc punctiforme)"/>
    <property type="match status" value="1"/>
</dbReference>
<proteinExistence type="inferred from homology"/>
<keyword evidence="3" id="KW-0378">Hydrolase</keyword>
<comment type="similarity">
    <text evidence="1">Belongs to the peptidase C40 family.</text>
</comment>
<dbReference type="Pfam" id="PF12913">
    <property type="entry name" value="SH3_6"/>
    <property type="match status" value="1"/>
</dbReference>
<feature type="chain" id="PRO_5046659343" evidence="5">
    <location>
        <begin position="23"/>
        <end position="463"/>
    </location>
</feature>